<organism evidence="1">
    <name type="scientific">Lepeophtheirus salmonis</name>
    <name type="common">Salmon louse</name>
    <name type="synonym">Caligus salmonis</name>
    <dbReference type="NCBI Taxonomy" id="72036"/>
    <lineage>
        <taxon>Eukaryota</taxon>
        <taxon>Metazoa</taxon>
        <taxon>Ecdysozoa</taxon>
        <taxon>Arthropoda</taxon>
        <taxon>Crustacea</taxon>
        <taxon>Multicrustacea</taxon>
        <taxon>Hexanauplia</taxon>
        <taxon>Copepoda</taxon>
        <taxon>Siphonostomatoida</taxon>
        <taxon>Caligidae</taxon>
        <taxon>Lepeophtheirus</taxon>
    </lineage>
</organism>
<reference evidence="1" key="1">
    <citation type="submission" date="2014-05" db="EMBL/GenBank/DDBJ databases">
        <authorList>
            <person name="Chronopoulou M."/>
        </authorList>
    </citation>
    <scope>NUCLEOTIDE SEQUENCE</scope>
    <source>
        <tissue evidence="1">Whole organism</tissue>
    </source>
</reference>
<proteinExistence type="predicted"/>
<name>A0A0K2T438_LEPSM</name>
<protein>
    <submittedName>
        <fullName evidence="1">Uncharacterized protein</fullName>
    </submittedName>
</protein>
<sequence>MSMYYYWVSIWTHSIDELLMTSYVSQNYEQLYFESPIRTIKC</sequence>
<dbReference type="EMBL" id="HACA01002860">
    <property type="protein sequence ID" value="CDW20221.1"/>
    <property type="molecule type" value="Transcribed_RNA"/>
</dbReference>
<dbReference type="AlphaFoldDB" id="A0A0K2T438"/>
<accession>A0A0K2T438</accession>
<evidence type="ECO:0000313" key="1">
    <source>
        <dbReference type="EMBL" id="CDW20221.1"/>
    </source>
</evidence>